<sequence length="605" mass="65575">MLNARTRKTGLASWIGRAAIGLIIAALPFPTLAQNWPTTDWEPFCGPDIRGRCSLDDPGVEVFLHQLSEASERFEAMGFLAPAIDPMGIVRQAYPVNFVEDGLISDTGERVVGLYFPSQRRIDLDYAYYFAMGAEMEGGYFAPTHELFHAIQFAYPGSHHLHSLGDAANWVIEGSAKAAELAFEGHTISDLGSPWLDSPLDRFRLRGRTGNQHYIAYPFWLHVADTYGGSRPDGFGILHDFFRGLESQADQSSAIAMVDGALRTIDAEGLYDIYPGFIARHDDQQHYESVVEFRTRPTAQPQYTTTIKGSVDPVSARAFLVKVVGIIEQEQSGASEVEIRLEADDPDALHLIVGDTRYDEPGAGRNVYFADIGGKALNELSTYEELFVRVVNVARDPAAYQPQDFELIATVYHEYILVKGTGQPPGEAEPGGEAIGSAIATLDRMSGFLSPHGSPFASPDAGFAAPCLLRISLSDGRNSSAISFAMDHEGPIVPGTYPIVSNPDGVRPENYPDQVIAGFVLGESNPLAGGFPQRYEAAGGVLTLSSVTPRWITGNARILGSLGRKVYTSGDTPPDGPNPLAIDVEFSVRNQVAHMGAERCAAFDG</sequence>
<keyword evidence="2" id="KW-1185">Reference proteome</keyword>
<name>A0ABW0GSS6_9HYPH</name>
<dbReference type="RefSeq" id="WP_378227289.1">
    <property type="nucleotide sequence ID" value="NZ_JBHSLL010000003.1"/>
</dbReference>
<comment type="caution">
    <text evidence="1">The sequence shown here is derived from an EMBL/GenBank/DDBJ whole genome shotgun (WGS) entry which is preliminary data.</text>
</comment>
<reference evidence="2" key="1">
    <citation type="journal article" date="2019" name="Int. J. Syst. Evol. Microbiol.">
        <title>The Global Catalogue of Microorganisms (GCM) 10K type strain sequencing project: providing services to taxonomists for standard genome sequencing and annotation.</title>
        <authorList>
            <consortium name="The Broad Institute Genomics Platform"/>
            <consortium name="The Broad Institute Genome Sequencing Center for Infectious Disease"/>
            <person name="Wu L."/>
            <person name="Ma J."/>
        </authorList>
    </citation>
    <scope>NUCLEOTIDE SEQUENCE [LARGE SCALE GENOMIC DNA]</scope>
    <source>
        <strain evidence="2">CGMCC 4.1415</strain>
    </source>
</reference>
<evidence type="ECO:0000313" key="1">
    <source>
        <dbReference type="EMBL" id="MFC5384422.1"/>
    </source>
</evidence>
<dbReference type="Proteomes" id="UP001596016">
    <property type="component" value="Unassembled WGS sequence"/>
</dbReference>
<evidence type="ECO:0000313" key="2">
    <source>
        <dbReference type="Proteomes" id="UP001596016"/>
    </source>
</evidence>
<organism evidence="1 2">
    <name type="scientific">Aquamicrobium segne</name>
    <dbReference type="NCBI Taxonomy" id="469547"/>
    <lineage>
        <taxon>Bacteria</taxon>
        <taxon>Pseudomonadati</taxon>
        <taxon>Pseudomonadota</taxon>
        <taxon>Alphaproteobacteria</taxon>
        <taxon>Hyphomicrobiales</taxon>
        <taxon>Phyllobacteriaceae</taxon>
        <taxon>Aquamicrobium</taxon>
    </lineage>
</organism>
<proteinExistence type="predicted"/>
<gene>
    <name evidence="1" type="ORF">ACFPLB_00385</name>
</gene>
<accession>A0ABW0GSS6</accession>
<dbReference type="EMBL" id="JBHSLL010000003">
    <property type="protein sequence ID" value="MFC5384422.1"/>
    <property type="molecule type" value="Genomic_DNA"/>
</dbReference>
<protein>
    <submittedName>
        <fullName evidence="1">Uncharacterized protein</fullName>
    </submittedName>
</protein>